<feature type="region of interest" description="Disordered" evidence="9">
    <location>
        <begin position="793"/>
        <end position="832"/>
    </location>
</feature>
<feature type="compositionally biased region" description="Low complexity" evidence="9">
    <location>
        <begin position="1251"/>
        <end position="1267"/>
    </location>
</feature>
<evidence type="ECO:0000256" key="8">
    <source>
        <dbReference type="ARBA" id="ARBA00031254"/>
    </source>
</evidence>
<accession>A0ABD3T7H5</accession>
<feature type="compositionally biased region" description="Basic and acidic residues" evidence="9">
    <location>
        <begin position="1697"/>
        <end position="1731"/>
    </location>
</feature>
<feature type="compositionally biased region" description="Low complexity" evidence="9">
    <location>
        <begin position="1793"/>
        <end position="1806"/>
    </location>
</feature>
<feature type="compositionally biased region" description="Polar residues" evidence="9">
    <location>
        <begin position="1852"/>
        <end position="1876"/>
    </location>
</feature>
<feature type="domain" description="Mediator complex subunit Med1" evidence="10">
    <location>
        <begin position="55"/>
        <end position="413"/>
    </location>
</feature>
<keyword evidence="5" id="KW-0010">Activator</keyword>
<feature type="compositionally biased region" description="Basic and acidic residues" evidence="9">
    <location>
        <begin position="1553"/>
        <end position="1566"/>
    </location>
</feature>
<dbReference type="GO" id="GO:0045944">
    <property type="term" value="P:positive regulation of transcription by RNA polymerase II"/>
    <property type="evidence" value="ECO:0007669"/>
    <property type="project" value="UniProtKB-ARBA"/>
</dbReference>
<feature type="compositionally biased region" description="Low complexity" evidence="9">
    <location>
        <begin position="1429"/>
        <end position="1444"/>
    </location>
</feature>
<name>A0ABD3T7H5_SINWO</name>
<feature type="region of interest" description="Disordered" evidence="9">
    <location>
        <begin position="622"/>
        <end position="669"/>
    </location>
</feature>
<evidence type="ECO:0000256" key="1">
    <source>
        <dbReference type="ARBA" id="ARBA00004123"/>
    </source>
</evidence>
<feature type="region of interest" description="Disordered" evidence="9">
    <location>
        <begin position="1757"/>
        <end position="1837"/>
    </location>
</feature>
<feature type="compositionally biased region" description="Basic residues" evidence="9">
    <location>
        <begin position="1113"/>
        <end position="1129"/>
    </location>
</feature>
<evidence type="ECO:0000313" key="11">
    <source>
        <dbReference type="EMBL" id="KAL3832553.1"/>
    </source>
</evidence>
<feature type="compositionally biased region" description="Polar residues" evidence="9">
    <location>
        <begin position="1669"/>
        <end position="1678"/>
    </location>
</feature>
<feature type="compositionally biased region" description="Basic and acidic residues" evidence="9">
    <location>
        <begin position="1657"/>
        <end position="1667"/>
    </location>
</feature>
<feature type="region of interest" description="Disordered" evidence="9">
    <location>
        <begin position="969"/>
        <end position="1024"/>
    </location>
</feature>
<feature type="compositionally biased region" description="Low complexity" evidence="9">
    <location>
        <begin position="1162"/>
        <end position="1182"/>
    </location>
</feature>
<feature type="compositionally biased region" description="Basic and acidic residues" evidence="9">
    <location>
        <begin position="654"/>
        <end position="666"/>
    </location>
</feature>
<evidence type="ECO:0000256" key="9">
    <source>
        <dbReference type="SAM" id="MobiDB-lite"/>
    </source>
</evidence>
<feature type="compositionally biased region" description="Polar residues" evidence="9">
    <location>
        <begin position="1393"/>
        <end position="1417"/>
    </location>
</feature>
<dbReference type="InterPro" id="IPR051999">
    <property type="entry name" value="Mediator_complex_subunit_1"/>
</dbReference>
<evidence type="ECO:0000256" key="6">
    <source>
        <dbReference type="ARBA" id="ARBA00023163"/>
    </source>
</evidence>
<proteinExistence type="inferred from homology"/>
<feature type="compositionally biased region" description="Basic and acidic residues" evidence="9">
    <location>
        <begin position="982"/>
        <end position="992"/>
    </location>
</feature>
<feature type="region of interest" description="Disordered" evidence="9">
    <location>
        <begin position="569"/>
        <end position="607"/>
    </location>
</feature>
<feature type="compositionally biased region" description="Polar residues" evidence="9">
    <location>
        <begin position="1268"/>
        <end position="1279"/>
    </location>
</feature>
<evidence type="ECO:0000256" key="3">
    <source>
        <dbReference type="ARBA" id="ARBA00020612"/>
    </source>
</evidence>
<keyword evidence="7" id="KW-0539">Nucleus</keyword>
<comment type="similarity">
    <text evidence="2">Belongs to the Mediator complex subunit 1 family.</text>
</comment>
<dbReference type="Proteomes" id="UP001634394">
    <property type="component" value="Unassembled WGS sequence"/>
</dbReference>
<dbReference type="PANTHER" id="PTHR12881:SF10">
    <property type="entry name" value="MEDIATOR OF RNA POLYMERASE II TRANSCRIPTION SUBUNIT 1"/>
    <property type="match status" value="1"/>
</dbReference>
<feature type="compositionally biased region" description="Low complexity" evidence="9">
    <location>
        <begin position="1280"/>
        <end position="1338"/>
    </location>
</feature>
<feature type="compositionally biased region" description="Polar residues" evidence="9">
    <location>
        <begin position="1607"/>
        <end position="1632"/>
    </location>
</feature>
<feature type="compositionally biased region" description="Basic residues" evidence="9">
    <location>
        <begin position="631"/>
        <end position="640"/>
    </location>
</feature>
<feature type="region of interest" description="Disordered" evidence="9">
    <location>
        <begin position="1376"/>
        <end position="1501"/>
    </location>
</feature>
<dbReference type="EMBL" id="JBJQND010000019">
    <property type="protein sequence ID" value="KAL3832553.1"/>
    <property type="molecule type" value="Genomic_DNA"/>
</dbReference>
<feature type="compositionally biased region" description="Polar residues" evidence="9">
    <location>
        <begin position="813"/>
        <end position="828"/>
    </location>
</feature>
<evidence type="ECO:0000256" key="5">
    <source>
        <dbReference type="ARBA" id="ARBA00023159"/>
    </source>
</evidence>
<dbReference type="Pfam" id="PF10744">
    <property type="entry name" value="Med1"/>
    <property type="match status" value="1"/>
</dbReference>
<organism evidence="11 12">
    <name type="scientific">Sinanodonta woodiana</name>
    <name type="common">Chinese pond mussel</name>
    <name type="synonym">Anodonta woodiana</name>
    <dbReference type="NCBI Taxonomy" id="1069815"/>
    <lineage>
        <taxon>Eukaryota</taxon>
        <taxon>Metazoa</taxon>
        <taxon>Spiralia</taxon>
        <taxon>Lophotrochozoa</taxon>
        <taxon>Mollusca</taxon>
        <taxon>Bivalvia</taxon>
        <taxon>Autobranchia</taxon>
        <taxon>Heteroconchia</taxon>
        <taxon>Palaeoheterodonta</taxon>
        <taxon>Unionida</taxon>
        <taxon>Unionoidea</taxon>
        <taxon>Unionidae</taxon>
        <taxon>Unioninae</taxon>
        <taxon>Sinanodonta</taxon>
    </lineage>
</organism>
<protein>
    <recommendedName>
        <fullName evidence="3">Mediator of RNA polymerase II transcription subunit 1</fullName>
    </recommendedName>
    <alternativeName>
        <fullName evidence="8">Mediator complex subunit 1</fullName>
    </alternativeName>
</protein>
<evidence type="ECO:0000259" key="10">
    <source>
        <dbReference type="Pfam" id="PF10744"/>
    </source>
</evidence>
<evidence type="ECO:0000313" key="12">
    <source>
        <dbReference type="Proteomes" id="UP001634394"/>
    </source>
</evidence>
<feature type="compositionally biased region" description="Polar residues" evidence="9">
    <location>
        <begin position="1823"/>
        <end position="1837"/>
    </location>
</feature>
<feature type="compositionally biased region" description="Low complexity" evidence="9">
    <location>
        <begin position="1467"/>
        <end position="1480"/>
    </location>
</feature>
<feature type="compositionally biased region" description="Basic and acidic residues" evidence="9">
    <location>
        <begin position="752"/>
        <end position="761"/>
    </location>
</feature>
<feature type="compositionally biased region" description="Polar residues" evidence="9">
    <location>
        <begin position="1584"/>
        <end position="1593"/>
    </location>
</feature>
<dbReference type="GO" id="GO:0005634">
    <property type="term" value="C:nucleus"/>
    <property type="evidence" value="ECO:0007669"/>
    <property type="project" value="UniProtKB-SubCell"/>
</dbReference>
<keyword evidence="12" id="KW-1185">Reference proteome</keyword>
<evidence type="ECO:0000256" key="4">
    <source>
        <dbReference type="ARBA" id="ARBA00023015"/>
    </source>
</evidence>
<feature type="compositionally biased region" description="Polar residues" evidence="9">
    <location>
        <begin position="1445"/>
        <end position="1466"/>
    </location>
</feature>
<reference evidence="11 12" key="1">
    <citation type="submission" date="2024-11" db="EMBL/GenBank/DDBJ databases">
        <title>Chromosome-level genome assembly of the freshwater bivalve Anodonta woodiana.</title>
        <authorList>
            <person name="Chen X."/>
        </authorList>
    </citation>
    <scope>NUCLEOTIDE SEQUENCE [LARGE SCALE GENOMIC DNA]</scope>
    <source>
        <strain evidence="11">MN2024</strain>
        <tissue evidence="11">Gills</tissue>
    </source>
</reference>
<feature type="region of interest" description="Disordered" evidence="9">
    <location>
        <begin position="1109"/>
        <end position="1143"/>
    </location>
</feature>
<feature type="compositionally biased region" description="Low complexity" evidence="9">
    <location>
        <begin position="1131"/>
        <end position="1141"/>
    </location>
</feature>
<feature type="region of interest" description="Disordered" evidence="9">
    <location>
        <begin position="751"/>
        <end position="777"/>
    </location>
</feature>
<feature type="compositionally biased region" description="Low complexity" evidence="9">
    <location>
        <begin position="1376"/>
        <end position="1387"/>
    </location>
</feature>
<gene>
    <name evidence="11" type="ORF">ACJMK2_024187</name>
</gene>
<feature type="compositionally biased region" description="Polar residues" evidence="9">
    <location>
        <begin position="969"/>
        <end position="980"/>
    </location>
</feature>
<sequence>MDRESDRELEALMERLRNRSSHHHKSWVDSIKAVRNAIINDKRHHSEALEKGNLQACLDKLQRAMKVVNQQSLVERLELLARQLGLSFTPPLSQESPQVSMNSDMFHVQIMLDGQGGIRDAKIGHQENTTTCEELVEVLSKRDFDEFMSHLTGLQAIYQISGDKKQKYKAYLALDSLERDLNDLAQLQSSINGVANYIHKSPLGILLQRKGGHPMKLIYFVSPYDLLNKKTRSSYPMTVEAITENGLGHCVTVSLEPAASNRLQTMPLMSIKSVGQDGKSLPSFQGLSAMNSCVLPASFVLVLPQPIPVSKSVIKTIQEITELEVITAGEEKSLYNLILETFSKGKVKNNELYVTLPDQNHVYYINNVSGGCLGEMGAVVTKIPFTHPTSVAKVLNALRQQLLFNTVISSCIRHSASQGGRSSIVFEMTAVSLQHISVMFEHPLMESMLTVELDLSDVTNVKCSVCTGQHEEKICSDEFSSKTFQRCFSVPVTLRAVIHKVKEQIIKLTPPVPLEIDQPETLKIAWPRDFNANHSSVIQKENDRVPLLHELPFKNRYGIDFFRQQQFLAPPPLDDRSDKPQSNPLLATLLDQGSPPHAQQESLSVHDSPMLSKLLEDSTSVAATLPPFPAPKKRITKRKSSKDLAGRSPKHRHISDGDSSGEKFTDLDSSGGSHDFDALMRISSVSSIGSVGTGPSPAGSIIDLTESDPFSESLVKKLENTMDSYIPKESKFPGSTGTQGELADMLSSISKDINKPADPHRVSPKNEQASTSLEGQPLGLGEGRDFTDPQFISNKGSVHPQKRTSMLKRQDSISRSSLDSMDTCSEPSGNDLLCPPPITLQNFLPNVKMENMDFPESKYTLPSYDGNMISSNQTMLNFQTNSKANPRDLKAHIDCKIENRIFFPQEREENIKSEEGGGTVMKLKLNAIKQYDSISPTGSDDSKSRTSAFDFHSDEEEFEFQTSMTVVSSSPTRLQISNKSKTSRDSKLIKSDKCKKKESKSSRGISSKRKREKDELKKEKKKKKLESYTIPTDGAVYRSTTVNVESVGNNEFKPMPKIKITKSVLMEGTSVKLDTKLKDSNLKSSYSEEGIFDKIEAMKNEHIRQNSIDGLNSKKHASSKSQKSHKTHQRSFSSSNVAFSKSDSKLVTKTPTIKLKPIVMPSSGASVNVSSSHTPTTPTTPTNKSITASPTSATIGRIGAVSLATSGSAKTSVTSSNSKSPTNATNRSGNHSSKSSIAALLNSNKSNSTGSLVKVSSNVSSKNSPSSQHGRSNTPTIGRSSSLSSVLQSKNSGNSNRSSSTSGGRTSLSSLPGNKGLLNSGSRSSSLSNRDKSTSSSKGALTPTTTGHKEAAANVLSFLNPNASSIASLPPIPKLSSTSGNSNKGTNAGLSKGVSTPASQTFMNSSKVPSLNLTPNSEKVPEKGPSLVISNSSKSSNTQTISSTASRGNGSAVSNNSTKLYSTQTNTSVGESSQTSSSISKQEESSKTKLQGTAGIRGRKSSLSAIVDKLHVHVSKSSSTPTPSVPPTKSSQTANDASHDNVKDSVNPNSESISEKKDKIKTDNNRRPSVSPKSSPKYPVDFSRTASSVNNGHTKYKGNENDRNMVRPSSLSIQRNNLGSGKRTSSTSSPNPKHSLVENATMRKSLDSSSASKLSHARVESKAEARLRQGSSTSSEVTTPPKKTCAIESDSTPTKTTIKDGDEVENAKGNDSSEKRKVESSNHFKQDREELMYSNQNTRTENRDFAGSEIFNRAEQENESVFKVPTPKSPSWEDKAADDIENIAVRRKPRSVSKPILSPSSPCSSPENGLIIDYPPSPRHLQNKTNSPQCNIDPSTPSKIPVHRSPSPIFYQHQSPMASPTITKDSSNSNPGSVDYNSPCIIDDDLMDEALML</sequence>
<dbReference type="InterPro" id="IPR019680">
    <property type="entry name" value="Mediator_Med1"/>
</dbReference>
<keyword evidence="6" id="KW-0804">Transcription</keyword>
<keyword evidence="4" id="KW-0805">Transcription regulation</keyword>
<dbReference type="PANTHER" id="PTHR12881">
    <property type="entry name" value="MEDIATOR OF RNA POLYMERASE II TRANSCRIPTION SUBUNIT 1"/>
    <property type="match status" value="1"/>
</dbReference>
<feature type="region of interest" description="Disordered" evidence="9">
    <location>
        <begin position="1514"/>
        <end position="1743"/>
    </location>
</feature>
<evidence type="ECO:0000256" key="2">
    <source>
        <dbReference type="ARBA" id="ARBA00006210"/>
    </source>
</evidence>
<feature type="region of interest" description="Disordered" evidence="9">
    <location>
        <begin position="1851"/>
        <end position="1876"/>
    </location>
</feature>
<feature type="compositionally biased region" description="Low complexity" evidence="9">
    <location>
        <begin position="1568"/>
        <end position="1580"/>
    </location>
</feature>
<evidence type="ECO:0000256" key="7">
    <source>
        <dbReference type="ARBA" id="ARBA00023242"/>
    </source>
</evidence>
<feature type="region of interest" description="Disordered" evidence="9">
    <location>
        <begin position="1206"/>
        <end position="1346"/>
    </location>
</feature>
<comment type="subcellular location">
    <subcellularLocation>
        <location evidence="1">Nucleus</location>
    </subcellularLocation>
</comment>
<comment type="caution">
    <text evidence="11">The sequence shown here is derived from an EMBL/GenBank/DDBJ whole genome shotgun (WGS) entry which is preliminary data.</text>
</comment>
<feature type="compositionally biased region" description="Polar residues" evidence="9">
    <location>
        <begin position="765"/>
        <end position="774"/>
    </location>
</feature>
<feature type="region of interest" description="Disordered" evidence="9">
    <location>
        <begin position="1162"/>
        <end position="1191"/>
    </location>
</feature>
<feature type="compositionally biased region" description="Polar residues" evidence="9">
    <location>
        <begin position="1206"/>
        <end position="1250"/>
    </location>
</feature>
<feature type="compositionally biased region" description="Low complexity" evidence="9">
    <location>
        <begin position="1515"/>
        <end position="1531"/>
    </location>
</feature>